<evidence type="ECO:0000313" key="3">
    <source>
        <dbReference type="EMBL" id="XAH74879.1"/>
    </source>
</evidence>
<evidence type="ECO:0000259" key="1">
    <source>
        <dbReference type="Pfam" id="PF02826"/>
    </source>
</evidence>
<accession>A0ABZ3F058</accession>
<proteinExistence type="predicted"/>
<sequence length="297" mass="31833">MGTTVVIGGDRRLSFLAEGLTGYFEKVILYAGTEDEGEKSGVNKYINIEACGADSVAEVMRTADIIIGPVPFSKDGVHVFSEGKEKVRIEDFYRGLREKQVLFGGNIPVEVISEAEKKGVFCRDFLQIEEVETENALTTAEGAVAEAIGLSLNNIHSGKCMVLGYGKCGKAIARLLKAWGIDTTIAARSETALAQAGEEGYGTVLLKDMSDVISGMLFIFNTIPAMVLKEKEIAVLKEDAVIVDIASSPGGTDFAACGRAGIKTVLSLGIPGRYSPKTSAEILLRAILKEREKMVEL</sequence>
<dbReference type="Pfam" id="PF02826">
    <property type="entry name" value="2-Hacid_dh_C"/>
    <property type="match status" value="1"/>
</dbReference>
<dbReference type="InterPro" id="IPR036291">
    <property type="entry name" value="NAD(P)-bd_dom_sf"/>
</dbReference>
<keyword evidence="4" id="KW-1185">Reference proteome</keyword>
<evidence type="ECO:0000313" key="4">
    <source>
        <dbReference type="Proteomes" id="UP001451571"/>
    </source>
</evidence>
<name>A0ABZ3F058_9FIRM</name>
<dbReference type="Gene3D" id="3.40.50.720">
    <property type="entry name" value="NAD(P)-binding Rossmann-like Domain"/>
    <property type="match status" value="1"/>
</dbReference>
<dbReference type="InterPro" id="IPR031629">
    <property type="entry name" value="DpaA_N"/>
</dbReference>
<gene>
    <name evidence="3" type="ORF">V6984_03685</name>
</gene>
<dbReference type="Proteomes" id="UP001451571">
    <property type="component" value="Chromosome"/>
</dbReference>
<protein>
    <submittedName>
        <fullName evidence="3">Dipicolinate synthase subunit DpsA</fullName>
    </submittedName>
</protein>
<dbReference type="SUPFAM" id="SSF51735">
    <property type="entry name" value="NAD(P)-binding Rossmann-fold domains"/>
    <property type="match status" value="1"/>
</dbReference>
<dbReference type="InterPro" id="IPR006140">
    <property type="entry name" value="D-isomer_DH_NAD-bd"/>
</dbReference>
<organism evidence="3 4">
    <name type="scientific">Kineothrix sedimenti</name>
    <dbReference type="NCBI Taxonomy" id="3123317"/>
    <lineage>
        <taxon>Bacteria</taxon>
        <taxon>Bacillati</taxon>
        <taxon>Bacillota</taxon>
        <taxon>Clostridia</taxon>
        <taxon>Lachnospirales</taxon>
        <taxon>Lachnospiraceae</taxon>
        <taxon>Kineothrix</taxon>
    </lineage>
</organism>
<reference evidence="3 4" key="1">
    <citation type="submission" date="2024-02" db="EMBL/GenBank/DDBJ databases">
        <title>Bacterial strain from lacustrine sediment.</title>
        <authorList>
            <person name="Petit C."/>
            <person name="Fadhlaoui K."/>
        </authorList>
    </citation>
    <scope>NUCLEOTIDE SEQUENCE [LARGE SCALE GENOMIC DNA]</scope>
    <source>
        <strain evidence="3 4">IPX-CK</strain>
    </source>
</reference>
<dbReference type="Pfam" id="PF16924">
    <property type="entry name" value="DpaA_N"/>
    <property type="match status" value="1"/>
</dbReference>
<dbReference type="RefSeq" id="WP_342758457.1">
    <property type="nucleotide sequence ID" value="NZ_CP146256.1"/>
</dbReference>
<feature type="domain" description="D-isomer specific 2-hydroxyacid dehydrogenase NAD-binding" evidence="1">
    <location>
        <begin position="150"/>
        <end position="246"/>
    </location>
</feature>
<evidence type="ECO:0000259" key="2">
    <source>
        <dbReference type="Pfam" id="PF16924"/>
    </source>
</evidence>
<feature type="domain" description="Dipicolinate synthase subunit A N-terminal" evidence="2">
    <location>
        <begin position="5"/>
        <end position="122"/>
    </location>
</feature>
<dbReference type="EMBL" id="CP146256">
    <property type="protein sequence ID" value="XAH74879.1"/>
    <property type="molecule type" value="Genomic_DNA"/>
</dbReference>